<evidence type="ECO:0000259" key="5">
    <source>
        <dbReference type="PROSITE" id="PS51635"/>
    </source>
</evidence>
<dbReference type="PROSITE" id="PS51635">
    <property type="entry name" value="PNPLA"/>
    <property type="match status" value="1"/>
</dbReference>
<comment type="caution">
    <text evidence="6">The sequence shown here is derived from an EMBL/GenBank/DDBJ whole genome shotgun (WGS) entry which is preliminary data.</text>
</comment>
<evidence type="ECO:0000256" key="1">
    <source>
        <dbReference type="ARBA" id="ARBA00022801"/>
    </source>
</evidence>
<evidence type="ECO:0000256" key="4">
    <source>
        <dbReference type="PROSITE-ProRule" id="PRU01161"/>
    </source>
</evidence>
<dbReference type="InterPro" id="IPR016035">
    <property type="entry name" value="Acyl_Trfase/lysoPLipase"/>
</dbReference>
<name>A0ABT1Y4Y0_9FIRM</name>
<evidence type="ECO:0000313" key="7">
    <source>
        <dbReference type="Proteomes" id="UP001524944"/>
    </source>
</evidence>
<feature type="domain" description="PNPLA" evidence="5">
    <location>
        <begin position="4"/>
        <end position="191"/>
    </location>
</feature>
<feature type="short sequence motif" description="DGA/G" evidence="4">
    <location>
        <begin position="178"/>
        <end position="180"/>
    </location>
</feature>
<proteinExistence type="predicted"/>
<dbReference type="InterPro" id="IPR050301">
    <property type="entry name" value="NTE"/>
</dbReference>
<accession>A0ABT1Y4Y0</accession>
<dbReference type="EMBL" id="JANPWE010000002">
    <property type="protein sequence ID" value="MCR6545200.1"/>
    <property type="molecule type" value="Genomic_DNA"/>
</dbReference>
<reference evidence="6 7" key="1">
    <citation type="submission" date="2022-08" db="EMBL/GenBank/DDBJ databases">
        <title>Proteogenomics of the novel Dehalobacterium formicoaceticum strain EZ94 highlights a key role of methyltransferases during anaerobic dichloromethane degradation.</title>
        <authorList>
            <person name="Wasmund K."/>
        </authorList>
    </citation>
    <scope>NUCLEOTIDE SEQUENCE [LARGE SCALE GENOMIC DNA]</scope>
    <source>
        <strain evidence="6 7">EZ94</strain>
    </source>
</reference>
<dbReference type="Proteomes" id="UP001524944">
    <property type="component" value="Unassembled WGS sequence"/>
</dbReference>
<evidence type="ECO:0000256" key="2">
    <source>
        <dbReference type="ARBA" id="ARBA00022963"/>
    </source>
</evidence>
<organism evidence="6 7">
    <name type="scientific">Dehalobacterium formicoaceticum</name>
    <dbReference type="NCBI Taxonomy" id="51515"/>
    <lineage>
        <taxon>Bacteria</taxon>
        <taxon>Bacillati</taxon>
        <taxon>Bacillota</taxon>
        <taxon>Clostridia</taxon>
        <taxon>Eubacteriales</taxon>
        <taxon>Peptococcaceae</taxon>
        <taxon>Dehalobacterium</taxon>
    </lineage>
</organism>
<evidence type="ECO:0000313" key="6">
    <source>
        <dbReference type="EMBL" id="MCR6545200.1"/>
    </source>
</evidence>
<dbReference type="RefSeq" id="WP_089608865.1">
    <property type="nucleotide sequence ID" value="NZ_CP022121.1"/>
</dbReference>
<keyword evidence="7" id="KW-1185">Reference proteome</keyword>
<gene>
    <name evidence="6" type="ORF">NVS47_06675</name>
</gene>
<sequence length="392" mass="44067">MLGLALEGGGAKGAFHFGVVKAFLEEGYQFDGITGTSIGALNGAIIAQGDFETGYQIWENIDNSLLFDLEKTWLDKIAQRQIDKETIFHLTAKIKELITNKGIDTGKMKELMESILDEDKLRNSPIDFGLVTVSLSDMKPLELYKEDIPQGQMMEYLMASAGFPGFKLERIEGKYFLDGGFYDNCPINLLARKGYQEIVAVRTLSIGIVQDIKFPNVKLITVKPSEDLGSILNFDNNMIQRNLTMGYFDALRVIKGLKGKKYYIQPIEEDFFIHALYLIPDADIKDLGASLGLKEMTPKRMLFEKMIPLLARNLGLTSLASYQDIIIGVFEDLAANGEVERFKIYSFDQFLTEIRKILTNSRNQKSARVPSQKQANLLAGQVIFNSINQLRP</sequence>
<dbReference type="PANTHER" id="PTHR14226:SF29">
    <property type="entry name" value="NEUROPATHY TARGET ESTERASE SWS"/>
    <property type="match status" value="1"/>
</dbReference>
<evidence type="ECO:0000256" key="3">
    <source>
        <dbReference type="ARBA" id="ARBA00023098"/>
    </source>
</evidence>
<protein>
    <submittedName>
        <fullName evidence="6">Patatin-like phospholipase family protein</fullName>
    </submittedName>
</protein>
<dbReference type="Gene3D" id="3.40.1090.10">
    <property type="entry name" value="Cytosolic phospholipase A2 catalytic domain"/>
    <property type="match status" value="1"/>
</dbReference>
<feature type="short sequence motif" description="GXGXXG" evidence="4">
    <location>
        <begin position="8"/>
        <end position="13"/>
    </location>
</feature>
<keyword evidence="2 4" id="KW-0442">Lipid degradation</keyword>
<keyword evidence="1 4" id="KW-0378">Hydrolase</keyword>
<feature type="active site" description="Proton acceptor" evidence="4">
    <location>
        <position position="178"/>
    </location>
</feature>
<feature type="short sequence motif" description="GXSXG" evidence="4">
    <location>
        <begin position="35"/>
        <end position="39"/>
    </location>
</feature>
<keyword evidence="3 4" id="KW-0443">Lipid metabolism</keyword>
<dbReference type="SUPFAM" id="SSF52151">
    <property type="entry name" value="FabD/lysophospholipase-like"/>
    <property type="match status" value="1"/>
</dbReference>
<dbReference type="CDD" id="cd07209">
    <property type="entry name" value="Pat_hypo_Ecoli_Z1214_like"/>
    <property type="match status" value="1"/>
</dbReference>
<dbReference type="PANTHER" id="PTHR14226">
    <property type="entry name" value="NEUROPATHY TARGET ESTERASE/SWISS CHEESE D.MELANOGASTER"/>
    <property type="match status" value="1"/>
</dbReference>
<dbReference type="InterPro" id="IPR002641">
    <property type="entry name" value="PNPLA_dom"/>
</dbReference>
<feature type="active site" description="Nucleophile" evidence="4">
    <location>
        <position position="37"/>
    </location>
</feature>
<dbReference type="Pfam" id="PF01734">
    <property type="entry name" value="Patatin"/>
    <property type="match status" value="1"/>
</dbReference>